<dbReference type="AlphaFoldDB" id="A0A4R8G221"/>
<dbReference type="OrthoDB" id="9974498at2"/>
<proteinExistence type="predicted"/>
<evidence type="ECO:0000313" key="1">
    <source>
        <dbReference type="EMBL" id="TDX29146.1"/>
    </source>
</evidence>
<dbReference type="Proteomes" id="UP000294489">
    <property type="component" value="Unassembled WGS sequence"/>
</dbReference>
<gene>
    <name evidence="1" type="ORF">DFO67_108190</name>
</gene>
<reference evidence="1 2" key="1">
    <citation type="submission" date="2019-03" db="EMBL/GenBank/DDBJ databases">
        <title>Freshwater and sediment microbial communities from various areas in North America, analyzing microbe dynamics in response to fracking.</title>
        <authorList>
            <person name="Lamendella R."/>
        </authorList>
    </citation>
    <scope>NUCLEOTIDE SEQUENCE [LARGE SCALE GENOMIC DNA]</scope>
    <source>
        <strain evidence="1 2">6_TX</strain>
    </source>
</reference>
<dbReference type="EMBL" id="SOEC01000008">
    <property type="protein sequence ID" value="TDX29146.1"/>
    <property type="molecule type" value="Genomic_DNA"/>
</dbReference>
<sequence>MPHKPSIDSLSVWLNKSAIQQAFTTIVCPILEAKAVVKASGKEEAVKLCGDGKHDYPVAGEVTIGHTGDLVVKLIVEPASGGYSGEVLYHDEINAIGISDMVVDGQRLKQKEQ</sequence>
<accession>A0A4R8G221</accession>
<dbReference type="RefSeq" id="WP_134017983.1">
    <property type="nucleotide sequence ID" value="NZ_SOEC01000008.1"/>
</dbReference>
<protein>
    <submittedName>
        <fullName evidence="1">Uncharacterized protein</fullName>
    </submittedName>
</protein>
<name>A0A4R8G221_9GAMM</name>
<comment type="caution">
    <text evidence="1">The sequence shown here is derived from an EMBL/GenBank/DDBJ whole genome shotgun (WGS) entry which is preliminary data.</text>
</comment>
<evidence type="ECO:0000313" key="2">
    <source>
        <dbReference type="Proteomes" id="UP000294489"/>
    </source>
</evidence>
<organism evidence="1 2">
    <name type="scientific">Modicisalibacter xianhensis</name>
    <dbReference type="NCBI Taxonomy" id="442341"/>
    <lineage>
        <taxon>Bacteria</taxon>
        <taxon>Pseudomonadati</taxon>
        <taxon>Pseudomonadota</taxon>
        <taxon>Gammaproteobacteria</taxon>
        <taxon>Oceanospirillales</taxon>
        <taxon>Halomonadaceae</taxon>
        <taxon>Modicisalibacter</taxon>
    </lineage>
</organism>